<feature type="domain" description="PAC" evidence="18">
    <location>
        <begin position="137"/>
        <end position="189"/>
    </location>
</feature>
<dbReference type="InterPro" id="IPR001610">
    <property type="entry name" value="PAC"/>
</dbReference>
<comment type="caution">
    <text evidence="19">The sequence shown here is derived from an EMBL/GenBank/DDBJ whole genome shotgun (WGS) entry which is preliminary data.</text>
</comment>
<dbReference type="InterPro" id="IPR036097">
    <property type="entry name" value="HisK_dim/P_sf"/>
</dbReference>
<evidence type="ECO:0000313" key="19">
    <source>
        <dbReference type="EMBL" id="ODR98275.1"/>
    </source>
</evidence>
<dbReference type="SUPFAM" id="SSF52172">
    <property type="entry name" value="CheY-like"/>
    <property type="match status" value="2"/>
</dbReference>
<dbReference type="CDD" id="cd17546">
    <property type="entry name" value="REC_hyHK_CKI1_RcsC-like"/>
    <property type="match status" value="2"/>
</dbReference>
<feature type="domain" description="PAS" evidence="17">
    <location>
        <begin position="190"/>
        <end position="264"/>
    </location>
</feature>
<feature type="modified residue" description="4-aspartylphosphate" evidence="14">
    <location>
        <position position="636"/>
    </location>
</feature>
<dbReference type="Gene3D" id="3.30.450.20">
    <property type="entry name" value="PAS domain"/>
    <property type="match status" value="2"/>
</dbReference>
<dbReference type="Pfam" id="PF00072">
    <property type="entry name" value="Response_reg"/>
    <property type="match status" value="2"/>
</dbReference>
<evidence type="ECO:0000259" key="15">
    <source>
        <dbReference type="PROSITE" id="PS50109"/>
    </source>
</evidence>
<feature type="modified residue" description="4-aspartylphosphate" evidence="14">
    <location>
        <position position="778"/>
    </location>
</feature>
<keyword evidence="13" id="KW-0472">Membrane</keyword>
<dbReference type="Pfam" id="PF02518">
    <property type="entry name" value="HATPase_c"/>
    <property type="match status" value="1"/>
</dbReference>
<evidence type="ECO:0000256" key="1">
    <source>
        <dbReference type="ARBA" id="ARBA00000085"/>
    </source>
</evidence>
<evidence type="ECO:0000256" key="11">
    <source>
        <dbReference type="ARBA" id="ARBA00022989"/>
    </source>
</evidence>
<dbReference type="GO" id="GO:0005886">
    <property type="term" value="C:plasma membrane"/>
    <property type="evidence" value="ECO:0007669"/>
    <property type="project" value="UniProtKB-SubCell"/>
</dbReference>
<dbReference type="PROSITE" id="PS50113">
    <property type="entry name" value="PAC"/>
    <property type="match status" value="2"/>
</dbReference>
<dbReference type="RefSeq" id="WP_069441497.1">
    <property type="nucleotide sequence ID" value="NZ_LPWF01000023.1"/>
</dbReference>
<dbReference type="InterPro" id="IPR013655">
    <property type="entry name" value="PAS_fold_3"/>
</dbReference>
<dbReference type="SMART" id="SM00086">
    <property type="entry name" value="PAC"/>
    <property type="match status" value="2"/>
</dbReference>
<dbReference type="Proteomes" id="UP000094472">
    <property type="component" value="Unassembled WGS sequence"/>
</dbReference>
<keyword evidence="11" id="KW-1133">Transmembrane helix</keyword>
<dbReference type="CDD" id="cd00130">
    <property type="entry name" value="PAS"/>
    <property type="match status" value="2"/>
</dbReference>
<dbReference type="Pfam" id="PF08447">
    <property type="entry name" value="PAS_3"/>
    <property type="match status" value="2"/>
</dbReference>
<dbReference type="InterPro" id="IPR001789">
    <property type="entry name" value="Sig_transdc_resp-reg_receiver"/>
</dbReference>
<dbReference type="FunFam" id="1.10.287.130:FF:000003">
    <property type="entry name" value="Histidine kinase"/>
    <property type="match status" value="1"/>
</dbReference>
<dbReference type="PANTHER" id="PTHR45339:SF1">
    <property type="entry name" value="HYBRID SIGNAL TRANSDUCTION HISTIDINE KINASE J"/>
    <property type="match status" value="1"/>
</dbReference>
<dbReference type="GO" id="GO:0005524">
    <property type="term" value="F:ATP binding"/>
    <property type="evidence" value="ECO:0007669"/>
    <property type="project" value="UniProtKB-KW"/>
</dbReference>
<dbReference type="InterPro" id="IPR000014">
    <property type="entry name" value="PAS"/>
</dbReference>
<keyword evidence="8" id="KW-0547">Nucleotide-binding</keyword>
<sequence length="850" mass="94021">MSAARDQAGTVAAAIMRMLGGDSAQADTESVTLLIEQALCQAVQEQEKRSLEHIAEVQASAHAHLSRLLNTSPAVIYCRSAEGDYAPTFVSDSISRLFGCSPREYLADPYLWRDFVHPDDVQRINAWVDVMFENDTRSIEYRIRRPDGSYFWVHDRQQVVRDETGAPIEIAGSWTDVTERKEAEAERRAARERLDLLLDVAPVVIYSFAATGDFAPTFVSANIQRLLGYRQEEYLEGAGFWRDHVHPDDLPRLEAQQSEVFSKGMHLAEYRFLDKHGSYCWLSDEQQLIRDKQGNPIEVVGSWSNIDARKEAEEAFQASQIELAKATEAALEANEAKSIFLANMSHEIRTPMNAIIGLSHLALKTDLSPRQRDYVLKIKSSGQHLLGIINDVLDFSKIEAGKLSIENIDFDLDKVLENVANLMSEKASAKGLELIFDVEQGVSAHFKGDPLRLGQILINFCSNAVKFTETGEIWVQVRVAEDCADSQLVDFSVTDTGIGMTQEQVERLFQAFEQADASTTRRYGGTGLGLAISKQLIELMGGSVEVESTPGEGSVFRFTARLGKSSAAPRPRLLQSDLRGRRVLVIDDNSHARTVLATMLNSMTFMADEAASGEEALEMLRQAGQSGARYEIVFIDWQMPGLDGIETGKRIRELLDGAKPPHLVMVTAYGREEVLKQAEESGFENVLIKPVTSSILFDTAVVALGGELGGMEPANTSPSLDVARLRGARVLLVEDNVINQEVAVGQLEDADVFVDVAENGEQAIRLIEKNDYDVVLMDMQMPVMDGVAATRILRSDRRYQDLPIIAMTANALSTDRELCLEVGMNDHIAKPIDSPPVVRHFTAVDPSGRA</sequence>
<keyword evidence="7" id="KW-0812">Transmembrane</keyword>
<accession>A0A1E3VXJ4</accession>
<dbReference type="InterPro" id="IPR011006">
    <property type="entry name" value="CheY-like_superfamily"/>
</dbReference>
<keyword evidence="20" id="KW-1185">Reference proteome</keyword>
<dbReference type="SUPFAM" id="SSF55785">
    <property type="entry name" value="PYP-like sensor domain (PAS domain)"/>
    <property type="match status" value="2"/>
</dbReference>
<keyword evidence="4" id="KW-1003">Cell membrane</keyword>
<evidence type="ECO:0000256" key="8">
    <source>
        <dbReference type="ARBA" id="ARBA00022741"/>
    </source>
</evidence>
<dbReference type="InterPro" id="IPR003594">
    <property type="entry name" value="HATPase_dom"/>
</dbReference>
<keyword evidence="6" id="KW-0808">Transferase</keyword>
<dbReference type="PRINTS" id="PR00344">
    <property type="entry name" value="BCTRLSENSOR"/>
</dbReference>
<evidence type="ECO:0000256" key="14">
    <source>
        <dbReference type="PROSITE-ProRule" id="PRU00169"/>
    </source>
</evidence>
<dbReference type="PROSITE" id="PS50109">
    <property type="entry name" value="HIS_KIN"/>
    <property type="match status" value="1"/>
</dbReference>
<keyword evidence="12" id="KW-0902">Two-component regulatory system</keyword>
<dbReference type="PROSITE" id="PS50110">
    <property type="entry name" value="RESPONSE_REGULATORY"/>
    <property type="match status" value="2"/>
</dbReference>
<dbReference type="STRING" id="1774969.AUC69_10330"/>
<dbReference type="InterPro" id="IPR036890">
    <property type="entry name" value="HATPase_C_sf"/>
</dbReference>
<evidence type="ECO:0000256" key="7">
    <source>
        <dbReference type="ARBA" id="ARBA00022692"/>
    </source>
</evidence>
<proteinExistence type="predicted"/>
<evidence type="ECO:0000256" key="5">
    <source>
        <dbReference type="ARBA" id="ARBA00022553"/>
    </source>
</evidence>
<evidence type="ECO:0000259" key="17">
    <source>
        <dbReference type="PROSITE" id="PS50112"/>
    </source>
</evidence>
<dbReference type="SMART" id="SM00387">
    <property type="entry name" value="HATPase_c"/>
    <property type="match status" value="1"/>
</dbReference>
<evidence type="ECO:0000256" key="13">
    <source>
        <dbReference type="ARBA" id="ARBA00023136"/>
    </source>
</evidence>
<dbReference type="SMART" id="SM00091">
    <property type="entry name" value="PAS"/>
    <property type="match status" value="2"/>
</dbReference>
<dbReference type="Pfam" id="PF00512">
    <property type="entry name" value="HisKA"/>
    <property type="match status" value="1"/>
</dbReference>
<evidence type="ECO:0000256" key="10">
    <source>
        <dbReference type="ARBA" id="ARBA00022840"/>
    </source>
</evidence>
<keyword evidence="10" id="KW-0067">ATP-binding</keyword>
<dbReference type="SMART" id="SM00388">
    <property type="entry name" value="HisKA"/>
    <property type="match status" value="1"/>
</dbReference>
<dbReference type="InterPro" id="IPR005467">
    <property type="entry name" value="His_kinase_dom"/>
</dbReference>
<evidence type="ECO:0000256" key="4">
    <source>
        <dbReference type="ARBA" id="ARBA00022475"/>
    </source>
</evidence>
<dbReference type="AlphaFoldDB" id="A0A1E3VXJ4"/>
<dbReference type="FunFam" id="3.30.565.10:FF:000010">
    <property type="entry name" value="Sensor histidine kinase RcsC"/>
    <property type="match status" value="1"/>
</dbReference>
<gene>
    <name evidence="19" type="ORF">AUC69_10330</name>
</gene>
<evidence type="ECO:0000256" key="6">
    <source>
        <dbReference type="ARBA" id="ARBA00022679"/>
    </source>
</evidence>
<evidence type="ECO:0000256" key="9">
    <source>
        <dbReference type="ARBA" id="ARBA00022777"/>
    </source>
</evidence>
<evidence type="ECO:0000259" key="18">
    <source>
        <dbReference type="PROSITE" id="PS50113"/>
    </source>
</evidence>
<dbReference type="InterPro" id="IPR004358">
    <property type="entry name" value="Sig_transdc_His_kin-like_C"/>
</dbReference>
<dbReference type="InterPro" id="IPR000700">
    <property type="entry name" value="PAS-assoc_C"/>
</dbReference>
<evidence type="ECO:0000256" key="2">
    <source>
        <dbReference type="ARBA" id="ARBA00004651"/>
    </source>
</evidence>
<reference evidence="19 20" key="1">
    <citation type="journal article" date="2016" name="Environ. Microbiol.">
        <title>New Methyloceanibacter diversity from North Sea sediments includes methanotroph containing solely the soluble methane monooxygenase.</title>
        <authorList>
            <person name="Vekeman B."/>
            <person name="Kerckhof F.M."/>
            <person name="Cremers G."/>
            <person name="de Vos P."/>
            <person name="Vandamme P."/>
            <person name="Boon N."/>
            <person name="Op den Camp H.J."/>
            <person name="Heylen K."/>
        </authorList>
    </citation>
    <scope>NUCLEOTIDE SEQUENCE [LARGE SCALE GENOMIC DNA]</scope>
    <source>
        <strain evidence="19 20">R-67175</strain>
    </source>
</reference>
<keyword evidence="9" id="KW-0418">Kinase</keyword>
<dbReference type="EC" id="2.7.13.3" evidence="3"/>
<organism evidence="19 20">
    <name type="scientific">Methyloceanibacter superfactus</name>
    <dbReference type="NCBI Taxonomy" id="1774969"/>
    <lineage>
        <taxon>Bacteria</taxon>
        <taxon>Pseudomonadati</taxon>
        <taxon>Pseudomonadota</taxon>
        <taxon>Alphaproteobacteria</taxon>
        <taxon>Hyphomicrobiales</taxon>
        <taxon>Hyphomicrobiaceae</taxon>
        <taxon>Methyloceanibacter</taxon>
    </lineage>
</organism>
<evidence type="ECO:0000259" key="16">
    <source>
        <dbReference type="PROSITE" id="PS50110"/>
    </source>
</evidence>
<evidence type="ECO:0000256" key="3">
    <source>
        <dbReference type="ARBA" id="ARBA00012438"/>
    </source>
</evidence>
<protein>
    <recommendedName>
        <fullName evidence="3">histidine kinase</fullName>
        <ecNumber evidence="3">2.7.13.3</ecNumber>
    </recommendedName>
</protein>
<dbReference type="PANTHER" id="PTHR45339">
    <property type="entry name" value="HYBRID SIGNAL TRANSDUCTION HISTIDINE KINASE J"/>
    <property type="match status" value="1"/>
</dbReference>
<keyword evidence="5 14" id="KW-0597">Phosphoprotein</keyword>
<dbReference type="SMART" id="SM00448">
    <property type="entry name" value="REC"/>
    <property type="match status" value="2"/>
</dbReference>
<feature type="domain" description="Response regulatory" evidence="16">
    <location>
        <begin position="729"/>
        <end position="845"/>
    </location>
</feature>
<dbReference type="PROSITE" id="PS50112">
    <property type="entry name" value="PAS"/>
    <property type="match status" value="2"/>
</dbReference>
<dbReference type="Gene3D" id="3.40.50.2300">
    <property type="match status" value="2"/>
</dbReference>
<dbReference type="InterPro" id="IPR035965">
    <property type="entry name" value="PAS-like_dom_sf"/>
</dbReference>
<comment type="catalytic activity">
    <reaction evidence="1">
        <text>ATP + protein L-histidine = ADP + protein N-phospho-L-histidine.</text>
        <dbReference type="EC" id="2.7.13.3"/>
    </reaction>
</comment>
<dbReference type="CDD" id="cd16922">
    <property type="entry name" value="HATPase_EvgS-ArcB-TorS-like"/>
    <property type="match status" value="1"/>
</dbReference>
<dbReference type="InterPro" id="IPR003661">
    <property type="entry name" value="HisK_dim/P_dom"/>
</dbReference>
<name>A0A1E3VXJ4_9HYPH</name>
<dbReference type="SUPFAM" id="SSF55874">
    <property type="entry name" value="ATPase domain of HSP90 chaperone/DNA topoisomerase II/histidine kinase"/>
    <property type="match status" value="1"/>
</dbReference>
<dbReference type="NCBIfam" id="TIGR00229">
    <property type="entry name" value="sensory_box"/>
    <property type="match status" value="2"/>
</dbReference>
<feature type="domain" description="PAS" evidence="17">
    <location>
        <begin position="61"/>
        <end position="135"/>
    </location>
</feature>
<dbReference type="Gene3D" id="3.30.565.10">
    <property type="entry name" value="Histidine kinase-like ATPase, C-terminal domain"/>
    <property type="match status" value="1"/>
</dbReference>
<evidence type="ECO:0000313" key="20">
    <source>
        <dbReference type="Proteomes" id="UP000094472"/>
    </source>
</evidence>
<dbReference type="GO" id="GO:0000155">
    <property type="term" value="F:phosphorelay sensor kinase activity"/>
    <property type="evidence" value="ECO:0007669"/>
    <property type="project" value="InterPro"/>
</dbReference>
<feature type="domain" description="PAC" evidence="18">
    <location>
        <begin position="266"/>
        <end position="318"/>
    </location>
</feature>
<dbReference type="OrthoDB" id="9810730at2"/>
<feature type="domain" description="Response regulatory" evidence="16">
    <location>
        <begin position="582"/>
        <end position="704"/>
    </location>
</feature>
<dbReference type="EMBL" id="LPWF01000023">
    <property type="protein sequence ID" value="ODR98275.1"/>
    <property type="molecule type" value="Genomic_DNA"/>
</dbReference>
<dbReference type="Gene3D" id="1.10.287.130">
    <property type="match status" value="1"/>
</dbReference>
<dbReference type="SUPFAM" id="SSF47384">
    <property type="entry name" value="Homodimeric domain of signal transducing histidine kinase"/>
    <property type="match status" value="1"/>
</dbReference>
<feature type="domain" description="Histidine kinase" evidence="15">
    <location>
        <begin position="343"/>
        <end position="564"/>
    </location>
</feature>
<evidence type="ECO:0000256" key="12">
    <source>
        <dbReference type="ARBA" id="ARBA00023012"/>
    </source>
</evidence>
<dbReference type="CDD" id="cd00082">
    <property type="entry name" value="HisKA"/>
    <property type="match status" value="1"/>
</dbReference>
<comment type="subcellular location">
    <subcellularLocation>
        <location evidence="2">Cell membrane</location>
        <topology evidence="2">Multi-pass membrane protein</topology>
    </subcellularLocation>
</comment>